<keyword evidence="1" id="KW-0472">Membrane</keyword>
<keyword evidence="1" id="KW-0812">Transmembrane</keyword>
<dbReference type="AlphaFoldDB" id="A0A3B0JCU1"/>
<dbReference type="OrthoDB" id="7870644at2759"/>
<keyword evidence="1" id="KW-1133">Transmembrane helix</keyword>
<accession>A0A3B0JCU1</accession>
<protein>
    <submittedName>
        <fullName evidence="2">Uncharacterized protein</fullName>
    </submittedName>
</protein>
<dbReference type="OMA" id="LIGCQIK"/>
<name>A0A3B0JCU1_DROGU</name>
<sequence>MNGRSNNIAGGCLIKITLIVGLLVSLAWTLPVTEESSSTAAPAIVGDSIRTTEKLPAKAELVDAPLDADGQLRFPPDEHDGFFKKFGQRFKNKKTTTTAAPMPPPKP</sequence>
<gene>
    <name evidence="2" type="ORF">DGUA_6G005061</name>
</gene>
<organism evidence="2 3">
    <name type="scientific">Drosophila guanche</name>
    <name type="common">Fruit fly</name>
    <dbReference type="NCBI Taxonomy" id="7266"/>
    <lineage>
        <taxon>Eukaryota</taxon>
        <taxon>Metazoa</taxon>
        <taxon>Ecdysozoa</taxon>
        <taxon>Arthropoda</taxon>
        <taxon>Hexapoda</taxon>
        <taxon>Insecta</taxon>
        <taxon>Pterygota</taxon>
        <taxon>Neoptera</taxon>
        <taxon>Endopterygota</taxon>
        <taxon>Diptera</taxon>
        <taxon>Brachycera</taxon>
        <taxon>Muscomorpha</taxon>
        <taxon>Ephydroidea</taxon>
        <taxon>Drosophilidae</taxon>
        <taxon>Drosophila</taxon>
        <taxon>Sophophora</taxon>
    </lineage>
</organism>
<proteinExistence type="predicted"/>
<evidence type="ECO:0000313" key="2">
    <source>
        <dbReference type="EMBL" id="SPP80197.1"/>
    </source>
</evidence>
<evidence type="ECO:0000313" key="3">
    <source>
        <dbReference type="Proteomes" id="UP000268350"/>
    </source>
</evidence>
<keyword evidence="3" id="KW-1185">Reference proteome</keyword>
<reference evidence="3" key="1">
    <citation type="submission" date="2018-01" db="EMBL/GenBank/DDBJ databases">
        <authorList>
            <person name="Alioto T."/>
            <person name="Alioto T."/>
        </authorList>
    </citation>
    <scope>NUCLEOTIDE SEQUENCE [LARGE SCALE GENOMIC DNA]</scope>
</reference>
<dbReference type="Proteomes" id="UP000268350">
    <property type="component" value="Unassembled WGS sequence"/>
</dbReference>
<evidence type="ECO:0000256" key="1">
    <source>
        <dbReference type="SAM" id="Phobius"/>
    </source>
</evidence>
<dbReference type="EMBL" id="OUUW01000005">
    <property type="protein sequence ID" value="SPP80197.1"/>
    <property type="molecule type" value="Genomic_DNA"/>
</dbReference>
<feature type="transmembrane region" description="Helical" evidence="1">
    <location>
        <begin position="12"/>
        <end position="30"/>
    </location>
</feature>